<keyword evidence="1" id="KW-1133">Transmembrane helix</keyword>
<accession>A0A7W7PYW9</accession>
<dbReference type="Pfam" id="PF08044">
    <property type="entry name" value="DUF1707"/>
    <property type="match status" value="1"/>
</dbReference>
<name>A0A7W7PYW9_9PSEU</name>
<evidence type="ECO:0000259" key="2">
    <source>
        <dbReference type="Pfam" id="PF08044"/>
    </source>
</evidence>
<evidence type="ECO:0000256" key="1">
    <source>
        <dbReference type="SAM" id="Phobius"/>
    </source>
</evidence>
<feature type="domain" description="DUF1707" evidence="2">
    <location>
        <begin position="9"/>
        <end position="61"/>
    </location>
</feature>
<reference evidence="3 4" key="1">
    <citation type="submission" date="2020-08" db="EMBL/GenBank/DDBJ databases">
        <title>Genomic Encyclopedia of Type Strains, Phase III (KMG-III): the genomes of soil and plant-associated and newly described type strains.</title>
        <authorList>
            <person name="Whitman W."/>
        </authorList>
    </citation>
    <scope>NUCLEOTIDE SEQUENCE [LARGE SCALE GENOMIC DNA]</scope>
    <source>
        <strain evidence="3 4">CECT 8960</strain>
    </source>
</reference>
<keyword evidence="1" id="KW-0472">Membrane</keyword>
<dbReference type="EMBL" id="JACHJQ010000001">
    <property type="protein sequence ID" value="MBB4903872.1"/>
    <property type="molecule type" value="Genomic_DNA"/>
</dbReference>
<dbReference type="InterPro" id="IPR012551">
    <property type="entry name" value="DUF1707_SHOCT-like"/>
</dbReference>
<dbReference type="Proteomes" id="UP000520767">
    <property type="component" value="Unassembled WGS sequence"/>
</dbReference>
<organism evidence="3 4">
    <name type="scientific">Actinophytocola algeriensis</name>
    <dbReference type="NCBI Taxonomy" id="1768010"/>
    <lineage>
        <taxon>Bacteria</taxon>
        <taxon>Bacillati</taxon>
        <taxon>Actinomycetota</taxon>
        <taxon>Actinomycetes</taxon>
        <taxon>Pseudonocardiales</taxon>
        <taxon>Pseudonocardiaceae</taxon>
    </lineage>
</organism>
<evidence type="ECO:0000313" key="4">
    <source>
        <dbReference type="Proteomes" id="UP000520767"/>
    </source>
</evidence>
<dbReference type="AlphaFoldDB" id="A0A7W7PYW9"/>
<dbReference type="RefSeq" id="WP_184808198.1">
    <property type="nucleotide sequence ID" value="NZ_JACHJQ010000001.1"/>
</dbReference>
<proteinExistence type="predicted"/>
<evidence type="ECO:0000313" key="3">
    <source>
        <dbReference type="EMBL" id="MBB4903872.1"/>
    </source>
</evidence>
<keyword evidence="4" id="KW-1185">Reference proteome</keyword>
<comment type="caution">
    <text evidence="3">The sequence shown here is derived from an EMBL/GenBank/DDBJ whole genome shotgun (WGS) entry which is preliminary data.</text>
</comment>
<feature type="transmembrane region" description="Helical" evidence="1">
    <location>
        <begin position="88"/>
        <end position="121"/>
    </location>
</feature>
<keyword evidence="1" id="KW-0812">Transmembrane</keyword>
<gene>
    <name evidence="3" type="ORF">FHR82_000082</name>
</gene>
<protein>
    <recommendedName>
        <fullName evidence="2">DUF1707 domain-containing protein</fullName>
    </recommendedName>
</protein>
<sequence length="143" mass="15975">MSEYQPSDIRVSDAEREEALTKLGEHMSAGRLDIDEYGDRSARVATAKTRGDLLALFGDLPEPKPAFGRPQGALAPRERGFVEKLTPVAIPVAAILAIGAVLIVLKIGFFVPLLFFFLFVNGRWHGQGRGRDQRRRMRHERGY</sequence>